<evidence type="ECO:0000313" key="1">
    <source>
        <dbReference type="EMBL" id="JAP91523.1"/>
    </source>
</evidence>
<feature type="non-terminal residue" evidence="1">
    <location>
        <position position="1"/>
    </location>
</feature>
<dbReference type="EMBL" id="GDID01005083">
    <property type="protein sequence ID" value="JAP91523.1"/>
    <property type="molecule type" value="Transcribed_RNA"/>
</dbReference>
<name>A0A146K3Q6_9EUKA</name>
<dbReference type="SUPFAM" id="SSF82185">
    <property type="entry name" value="Histone H3 K4-specific methyltransferase SET7/9 N-terminal domain"/>
    <property type="match status" value="1"/>
</dbReference>
<accession>A0A146K3Q6</accession>
<protein>
    <submittedName>
        <fullName evidence="1">MORN repeat protein</fullName>
    </submittedName>
</protein>
<dbReference type="Gene3D" id="2.20.110.10">
    <property type="entry name" value="Histone H3 K4-specific methyltransferase SET7/9 N-terminal domain"/>
    <property type="match status" value="1"/>
</dbReference>
<dbReference type="AlphaFoldDB" id="A0A146K3Q6"/>
<sequence length="378" mass="44233">SGQLAELFRLHLRTHVPALLFHKKVTLPQFTHFINKTFSTPIVITIMDPQAARNRIPIKEEGTYINELREGYFEQTFDNDDKFYGYYRRNIKEGEWREVYSSGNVFQGSLRNGVEEGEWQIRYWDGTLAFGKFVQGVQQGEWTMKYHNGNLAIGQVKDGIKVGRWKMICEGQNFFTEFENGKYDIFKSNAGFSGQFNRGMKNGLWIFWPRYGLQYTTNYENDVKHGPHTQLINGEFHQCLYEKGQIARESVNLGQCQLVNTKNEVGFVRNGVKVGFWKLMGDPFYDVQQNEMQNYEFGEFVDGIKEGKWTKVIYLSRSNTKSEVKIYKNGDELVQEMLPVYLDDDTQKLLHTDDLDTRVKLIDEEGEFLQIKQQELQK</sequence>
<reference evidence="1" key="1">
    <citation type="submission" date="2015-07" db="EMBL/GenBank/DDBJ databases">
        <title>Adaptation to a free-living lifestyle via gene acquisitions in the diplomonad Trepomonas sp. PC1.</title>
        <authorList>
            <person name="Xu F."/>
            <person name="Jerlstrom-Hultqvist J."/>
            <person name="Kolisko M."/>
            <person name="Simpson A.G.B."/>
            <person name="Roger A.J."/>
            <person name="Svard S.G."/>
            <person name="Andersson J.O."/>
        </authorList>
    </citation>
    <scope>NUCLEOTIDE SEQUENCE</scope>
    <source>
        <strain evidence="1">PC1</strain>
    </source>
</reference>
<proteinExistence type="predicted"/>
<organism evidence="1">
    <name type="scientific">Trepomonas sp. PC1</name>
    <dbReference type="NCBI Taxonomy" id="1076344"/>
    <lineage>
        <taxon>Eukaryota</taxon>
        <taxon>Metamonada</taxon>
        <taxon>Diplomonadida</taxon>
        <taxon>Hexamitidae</taxon>
        <taxon>Hexamitinae</taxon>
        <taxon>Trepomonas</taxon>
    </lineage>
</organism>
<gene>
    <name evidence="1" type="ORF">TPC1_16840</name>
</gene>